<name>A0AAV5J8P1_9ROSI</name>
<dbReference type="Proteomes" id="UP001054252">
    <property type="component" value="Unassembled WGS sequence"/>
</dbReference>
<keyword evidence="1" id="KW-0812">Transmembrane</keyword>
<sequence>MTSLLTTFPFSRCIKMTDYNPKYLVYCPMYITYVNLFLMLDVYVSPLLLNFYKCGRYFALVVDSIALSALQGHILPVALPFPILVFQALLSQFQAAGQN</sequence>
<keyword evidence="3" id="KW-1185">Reference proteome</keyword>
<evidence type="ECO:0000313" key="2">
    <source>
        <dbReference type="EMBL" id="GKV10984.1"/>
    </source>
</evidence>
<evidence type="ECO:0000256" key="1">
    <source>
        <dbReference type="SAM" id="Phobius"/>
    </source>
</evidence>
<keyword evidence="1" id="KW-0472">Membrane</keyword>
<keyword evidence="1" id="KW-1133">Transmembrane helix</keyword>
<dbReference type="EMBL" id="BPVZ01000033">
    <property type="protein sequence ID" value="GKV10984.1"/>
    <property type="molecule type" value="Genomic_DNA"/>
</dbReference>
<accession>A0AAV5J8P1</accession>
<reference evidence="2 3" key="1">
    <citation type="journal article" date="2021" name="Commun. Biol.">
        <title>The genome of Shorea leprosula (Dipterocarpaceae) highlights the ecological relevance of drought in aseasonal tropical rainforests.</title>
        <authorList>
            <person name="Ng K.K.S."/>
            <person name="Kobayashi M.J."/>
            <person name="Fawcett J.A."/>
            <person name="Hatakeyama M."/>
            <person name="Paape T."/>
            <person name="Ng C.H."/>
            <person name="Ang C.C."/>
            <person name="Tnah L.H."/>
            <person name="Lee C.T."/>
            <person name="Nishiyama T."/>
            <person name="Sese J."/>
            <person name="O'Brien M.J."/>
            <person name="Copetti D."/>
            <person name="Mohd Noor M.I."/>
            <person name="Ong R.C."/>
            <person name="Putra M."/>
            <person name="Sireger I.Z."/>
            <person name="Indrioko S."/>
            <person name="Kosugi Y."/>
            <person name="Izuno A."/>
            <person name="Isagi Y."/>
            <person name="Lee S.L."/>
            <person name="Shimizu K.K."/>
        </authorList>
    </citation>
    <scope>NUCLEOTIDE SEQUENCE [LARGE SCALE GENOMIC DNA]</scope>
    <source>
        <strain evidence="2">214</strain>
    </source>
</reference>
<organism evidence="2 3">
    <name type="scientific">Rubroshorea leprosula</name>
    <dbReference type="NCBI Taxonomy" id="152421"/>
    <lineage>
        <taxon>Eukaryota</taxon>
        <taxon>Viridiplantae</taxon>
        <taxon>Streptophyta</taxon>
        <taxon>Embryophyta</taxon>
        <taxon>Tracheophyta</taxon>
        <taxon>Spermatophyta</taxon>
        <taxon>Magnoliopsida</taxon>
        <taxon>eudicotyledons</taxon>
        <taxon>Gunneridae</taxon>
        <taxon>Pentapetalae</taxon>
        <taxon>rosids</taxon>
        <taxon>malvids</taxon>
        <taxon>Malvales</taxon>
        <taxon>Dipterocarpaceae</taxon>
        <taxon>Rubroshorea</taxon>
    </lineage>
</organism>
<dbReference type="AlphaFoldDB" id="A0AAV5J8P1"/>
<gene>
    <name evidence="2" type="ORF">SLEP1_g22277</name>
</gene>
<feature type="transmembrane region" description="Helical" evidence="1">
    <location>
        <begin position="23"/>
        <end position="45"/>
    </location>
</feature>
<comment type="caution">
    <text evidence="2">The sequence shown here is derived from an EMBL/GenBank/DDBJ whole genome shotgun (WGS) entry which is preliminary data.</text>
</comment>
<evidence type="ECO:0000313" key="3">
    <source>
        <dbReference type="Proteomes" id="UP001054252"/>
    </source>
</evidence>
<proteinExistence type="predicted"/>
<feature type="transmembrane region" description="Helical" evidence="1">
    <location>
        <begin position="57"/>
        <end position="79"/>
    </location>
</feature>
<protein>
    <submittedName>
        <fullName evidence="2">Uncharacterized protein</fullName>
    </submittedName>
</protein>